<dbReference type="OrthoDB" id="410307at2759"/>
<evidence type="ECO:0000256" key="3">
    <source>
        <dbReference type="ARBA" id="ARBA00022771"/>
    </source>
</evidence>
<dbReference type="SUPFAM" id="SSF90229">
    <property type="entry name" value="CCCH zinc finger"/>
    <property type="match status" value="2"/>
</dbReference>
<feature type="compositionally biased region" description="Low complexity" evidence="6">
    <location>
        <begin position="81"/>
        <end position="91"/>
    </location>
</feature>
<dbReference type="PROSITE" id="PS50103">
    <property type="entry name" value="ZF_C3H1"/>
    <property type="match status" value="2"/>
</dbReference>
<dbReference type="STRING" id="2015173.A0A026WMN4"/>
<dbReference type="GO" id="GO:0003729">
    <property type="term" value="F:mRNA binding"/>
    <property type="evidence" value="ECO:0007669"/>
    <property type="project" value="InterPro"/>
</dbReference>
<dbReference type="Proteomes" id="UP000053097">
    <property type="component" value="Unassembled WGS sequence"/>
</dbReference>
<dbReference type="AlphaFoldDB" id="A0A026WMN4"/>
<feature type="zinc finger region" description="C3H1-type" evidence="5">
    <location>
        <begin position="171"/>
        <end position="199"/>
    </location>
</feature>
<dbReference type="OMA" id="EARIHNQ"/>
<dbReference type="FunFam" id="4.10.1000.10:FF:000002">
    <property type="entry name" value="Zinc finger protein 36, C3H1 type-like 1"/>
    <property type="match status" value="1"/>
</dbReference>
<dbReference type="InterPro" id="IPR036855">
    <property type="entry name" value="Znf_CCCH_sf"/>
</dbReference>
<feature type="compositionally biased region" description="Basic and acidic residues" evidence="6">
    <location>
        <begin position="66"/>
        <end position="78"/>
    </location>
</feature>
<proteinExistence type="predicted"/>
<keyword evidence="2" id="KW-0677">Repeat</keyword>
<feature type="compositionally biased region" description="Low complexity" evidence="6">
    <location>
        <begin position="353"/>
        <end position="374"/>
    </location>
</feature>
<keyword evidence="1 5" id="KW-0479">Metal-binding</keyword>
<sequence length="464" mass="50073">MSAATNFLEGSVAITKSAFNIVNTPGFPQKRLILTALQAPRDAHKMRLRKTRMIHRIEGDASLLRSRSEENTASKAKELPSNSTTSNTVNGTGSGSNIGNGHIPLKRSYTSLMTTLIEHHRKLDRSVSEPTSRYKTELCRPYEENGSCKYGDKCQFAHGYSELRNLARHPKYKTELCRTFHTIGFCPYGPRCHFIHNFEEARIHNQKVSAQLGSTQPNLVSLNPLMSAAAAVAATSGNAAANVTNNGAAINPVNLFEHLTASSHVAVAAAAAATTTSGLMRTNSLSLGSSGANGYSQPPLLRTNSLSLATSHHHAMHHHQHQQHHHHHHQMNAVNSVIGATKPKPLNLSPTFSLGSAADSVSPSSSLSQSPTNSMASFFSDDCSQQTASCTNLPTTPFSFSRQDFGLLATRQSPSPRNNSVCSPLGSDEVTPRTPSPLSPNAETRLPVFNRISSTLSDLENLKI</sequence>
<gene>
    <name evidence="8" type="ORF">X777_02772</name>
</gene>
<evidence type="ECO:0000313" key="8">
    <source>
        <dbReference type="EMBL" id="EZA56921.1"/>
    </source>
</evidence>
<feature type="domain" description="C3H1-type" evidence="7">
    <location>
        <begin position="133"/>
        <end position="161"/>
    </location>
</feature>
<feature type="compositionally biased region" description="Polar residues" evidence="6">
    <location>
        <begin position="410"/>
        <end position="422"/>
    </location>
</feature>
<dbReference type="Pfam" id="PF00642">
    <property type="entry name" value="zf-CCCH"/>
    <property type="match status" value="2"/>
</dbReference>
<evidence type="ECO:0000256" key="2">
    <source>
        <dbReference type="ARBA" id="ARBA00022737"/>
    </source>
</evidence>
<reference evidence="8 9" key="1">
    <citation type="journal article" date="2014" name="Curr. Biol.">
        <title>The genome of the clonal raider ant Cerapachys biroi.</title>
        <authorList>
            <person name="Oxley P.R."/>
            <person name="Ji L."/>
            <person name="Fetter-Pruneda I."/>
            <person name="McKenzie S.K."/>
            <person name="Li C."/>
            <person name="Hu H."/>
            <person name="Zhang G."/>
            <person name="Kronauer D.J."/>
        </authorList>
    </citation>
    <scope>NUCLEOTIDE SEQUENCE [LARGE SCALE GENOMIC DNA]</scope>
</reference>
<dbReference type="InterPro" id="IPR000571">
    <property type="entry name" value="Znf_CCCH"/>
</dbReference>
<dbReference type="GO" id="GO:0008270">
    <property type="term" value="F:zinc ion binding"/>
    <property type="evidence" value="ECO:0007669"/>
    <property type="project" value="UniProtKB-KW"/>
</dbReference>
<feature type="region of interest" description="Disordered" evidence="6">
    <location>
        <begin position="60"/>
        <end position="101"/>
    </location>
</feature>
<evidence type="ECO:0000313" key="9">
    <source>
        <dbReference type="Proteomes" id="UP000053097"/>
    </source>
</evidence>
<evidence type="ECO:0000259" key="7">
    <source>
        <dbReference type="PROSITE" id="PS50103"/>
    </source>
</evidence>
<name>A0A026WMN4_OOCBI</name>
<dbReference type="PANTHER" id="PTHR12547">
    <property type="entry name" value="CCCH ZINC FINGER/TIS11-RELATED"/>
    <property type="match status" value="1"/>
</dbReference>
<feature type="domain" description="C3H1-type" evidence="7">
    <location>
        <begin position="171"/>
        <end position="199"/>
    </location>
</feature>
<accession>A0A026WMN4</accession>
<evidence type="ECO:0000256" key="6">
    <source>
        <dbReference type="SAM" id="MobiDB-lite"/>
    </source>
</evidence>
<dbReference type="SMART" id="SM00356">
    <property type="entry name" value="ZnF_C3H1"/>
    <property type="match status" value="2"/>
</dbReference>
<keyword evidence="4 5" id="KW-0862">Zinc</keyword>
<dbReference type="FunFam" id="4.10.1000.10:FF:000001">
    <property type="entry name" value="zinc finger CCCH domain-containing protein 15-like"/>
    <property type="match status" value="1"/>
</dbReference>
<keyword evidence="9" id="KW-1185">Reference proteome</keyword>
<dbReference type="Gene3D" id="4.10.1000.10">
    <property type="entry name" value="Zinc finger, CCCH-type"/>
    <property type="match status" value="2"/>
</dbReference>
<feature type="region of interest" description="Disordered" evidence="6">
    <location>
        <begin position="409"/>
        <end position="443"/>
    </location>
</feature>
<dbReference type="InterPro" id="IPR045877">
    <property type="entry name" value="ZFP36-like"/>
</dbReference>
<feature type="region of interest" description="Disordered" evidence="6">
    <location>
        <begin position="349"/>
        <end position="374"/>
    </location>
</feature>
<keyword evidence="3 5" id="KW-0863">Zinc-finger</keyword>
<dbReference type="EMBL" id="KK107154">
    <property type="protein sequence ID" value="EZA56921.1"/>
    <property type="molecule type" value="Genomic_DNA"/>
</dbReference>
<feature type="compositionally biased region" description="Basic residues" evidence="6">
    <location>
        <begin position="311"/>
        <end position="330"/>
    </location>
</feature>
<feature type="zinc finger region" description="C3H1-type" evidence="5">
    <location>
        <begin position="133"/>
        <end position="161"/>
    </location>
</feature>
<organism evidence="8 9">
    <name type="scientific">Ooceraea biroi</name>
    <name type="common">Clonal raider ant</name>
    <name type="synonym">Cerapachys biroi</name>
    <dbReference type="NCBI Taxonomy" id="2015173"/>
    <lineage>
        <taxon>Eukaryota</taxon>
        <taxon>Metazoa</taxon>
        <taxon>Ecdysozoa</taxon>
        <taxon>Arthropoda</taxon>
        <taxon>Hexapoda</taxon>
        <taxon>Insecta</taxon>
        <taxon>Pterygota</taxon>
        <taxon>Neoptera</taxon>
        <taxon>Endopterygota</taxon>
        <taxon>Hymenoptera</taxon>
        <taxon>Apocrita</taxon>
        <taxon>Aculeata</taxon>
        <taxon>Formicoidea</taxon>
        <taxon>Formicidae</taxon>
        <taxon>Dorylinae</taxon>
        <taxon>Ooceraea</taxon>
    </lineage>
</organism>
<evidence type="ECO:0000256" key="4">
    <source>
        <dbReference type="ARBA" id="ARBA00022833"/>
    </source>
</evidence>
<evidence type="ECO:0000256" key="1">
    <source>
        <dbReference type="ARBA" id="ARBA00022723"/>
    </source>
</evidence>
<protein>
    <recommendedName>
        <fullName evidence="7">C3H1-type domain-containing protein</fullName>
    </recommendedName>
</protein>
<evidence type="ECO:0000256" key="5">
    <source>
        <dbReference type="PROSITE-ProRule" id="PRU00723"/>
    </source>
</evidence>
<dbReference type="PANTHER" id="PTHR12547:SF18">
    <property type="entry name" value="PROTEIN TIS11"/>
    <property type="match status" value="1"/>
</dbReference>
<feature type="region of interest" description="Disordered" evidence="6">
    <location>
        <begin position="310"/>
        <end position="331"/>
    </location>
</feature>